<dbReference type="KEGG" id="lpd:AYR62_14425"/>
<feature type="region of interest" description="Disordered" evidence="1">
    <location>
        <begin position="305"/>
        <end position="326"/>
    </location>
</feature>
<proteinExistence type="predicted"/>
<dbReference type="OrthoDB" id="2315767at2"/>
<evidence type="ECO:0000313" key="3">
    <source>
        <dbReference type="Proteomes" id="UP000093267"/>
    </source>
</evidence>
<gene>
    <name evidence="2" type="ORF">AYR63_05415</name>
</gene>
<reference evidence="2 3" key="1">
    <citation type="submission" date="2016-03" db="EMBL/GenBank/DDBJ databases">
        <title>Pediococcus and Lactobacillus from brewery environment - whole genome sequencing and assembly.</title>
        <authorList>
            <person name="Behr J."/>
            <person name="Geissler A.J."/>
            <person name="Vogel R.F."/>
        </authorList>
    </citation>
    <scope>NUCLEOTIDE SEQUENCE [LARGE SCALE GENOMIC DNA]</scope>
    <source>
        <strain evidence="2 3">TMW 1.1995</strain>
    </source>
</reference>
<dbReference type="Proteomes" id="UP000093267">
    <property type="component" value="Chromosome"/>
</dbReference>
<keyword evidence="3" id="KW-1185">Reference proteome</keyword>
<evidence type="ECO:0000313" key="2">
    <source>
        <dbReference type="EMBL" id="ANZ66631.1"/>
    </source>
</evidence>
<evidence type="ECO:0000256" key="1">
    <source>
        <dbReference type="SAM" id="MobiDB-lite"/>
    </source>
</evidence>
<dbReference type="RefSeq" id="WP_054709411.1">
    <property type="nucleotide sequence ID" value="NZ_CP014912.1"/>
</dbReference>
<dbReference type="AlphaFoldDB" id="A0A1B2IX66"/>
<protein>
    <submittedName>
        <fullName evidence="2">Uncharacterized protein</fullName>
    </submittedName>
</protein>
<name>A0A1B2IX66_9LACO</name>
<sequence length="326" mass="37564">MKQTHQTVKRPTTIEETYQAFSQSTTFDRLTTNQRRYAKAVILKLNQASRRFILDWSPADVVDALTGEFVTDNMQLHNYFVAVVPILTRFFQFAAKAGWLTDAVQLADAAKHTREEMLLLSQRQTRPHTVAEVAGEEGPNAIDRLNDRSDTWLEAMHQVPMVKNLSDSDRHDVDVIIDTFAGIAILGLNKEPHDWQPETLQQIFYSYFVSVLTTKDKRRRLFTLIPMAMTTFIKTLVGTGEVSNADQLLAWIGSHHEMLVHLYNEELDHFYDELTKAMQSAGIDMTNKQQVDTFTTQYLREHPSQGAAIFTKQQPQHGRQQRRKRR</sequence>
<accession>A0A1B2IX66</accession>
<organism evidence="2 3">
    <name type="scientific">Secundilactobacillus paracollinoides</name>
    <dbReference type="NCBI Taxonomy" id="240427"/>
    <lineage>
        <taxon>Bacteria</taxon>
        <taxon>Bacillati</taxon>
        <taxon>Bacillota</taxon>
        <taxon>Bacilli</taxon>
        <taxon>Lactobacillales</taxon>
        <taxon>Lactobacillaceae</taxon>
        <taxon>Secundilactobacillus</taxon>
    </lineage>
</organism>
<dbReference type="EMBL" id="CP014924">
    <property type="protein sequence ID" value="ANZ66631.1"/>
    <property type="molecule type" value="Genomic_DNA"/>
</dbReference>